<comment type="similarity">
    <text evidence="2">Belongs to the complex I subunit 6 family.</text>
</comment>
<geneLocation type="mitochondrion" evidence="17"/>
<dbReference type="EMBL" id="MH819192">
    <property type="protein sequence ID" value="QBM10388.1"/>
    <property type="molecule type" value="Genomic_DNA"/>
</dbReference>
<keyword evidence="7 16" id="KW-0812">Transmembrane</keyword>
<keyword evidence="5" id="KW-0813">Transport</keyword>
<sequence>MLTLLFISLFFSIVFIFLNHPLSMGCILLIQTILTALISGHFYYNYWFSYMLFLIMIGGMMVMFIYMTSIASNEKFSLPKKYMLMFSVLSLFIIILSLLIDPWYSNLNMMPFSSINQSFIDFNNFSLNKFFNWPNLKLTIIIMLYLLITLIAAVKIVGKKMGPLRQK</sequence>
<evidence type="ECO:0000256" key="13">
    <source>
        <dbReference type="ARBA" id="ARBA00023136"/>
    </source>
</evidence>
<dbReference type="CTD" id="4541"/>
<dbReference type="PANTHER" id="PTHR11435">
    <property type="entry name" value="NADH UBIQUINONE OXIDOREDUCTASE SUBUNIT ND6"/>
    <property type="match status" value="1"/>
</dbReference>
<proteinExistence type="inferred from homology"/>
<dbReference type="InterPro" id="IPR050269">
    <property type="entry name" value="ComplexI_Subunit6"/>
</dbReference>
<feature type="transmembrane region" description="Helical" evidence="16">
    <location>
        <begin position="82"/>
        <end position="100"/>
    </location>
</feature>
<evidence type="ECO:0000256" key="9">
    <source>
        <dbReference type="ARBA" id="ARBA00022982"/>
    </source>
</evidence>
<keyword evidence="6" id="KW-0679">Respiratory chain</keyword>
<evidence type="ECO:0000256" key="11">
    <source>
        <dbReference type="ARBA" id="ARBA00023027"/>
    </source>
</evidence>
<dbReference type="GO" id="GO:0031966">
    <property type="term" value="C:mitochondrial membrane"/>
    <property type="evidence" value="ECO:0007669"/>
    <property type="project" value="UniProtKB-SubCell"/>
</dbReference>
<protein>
    <recommendedName>
        <fullName evidence="4">NADH-ubiquinone oxidoreductase chain 6</fullName>
        <ecNumber evidence="3">7.1.1.2</ecNumber>
    </recommendedName>
    <alternativeName>
        <fullName evidence="14">NADH dehydrogenase subunit 6</fullName>
    </alternativeName>
</protein>
<accession>A0A482DSX1</accession>
<evidence type="ECO:0000256" key="10">
    <source>
        <dbReference type="ARBA" id="ARBA00022989"/>
    </source>
</evidence>
<feature type="transmembrane region" description="Helical" evidence="16">
    <location>
        <begin position="46"/>
        <end position="70"/>
    </location>
</feature>
<keyword evidence="13 16" id="KW-0472">Membrane</keyword>
<keyword evidence="10 16" id="KW-1133">Transmembrane helix</keyword>
<organism evidence="17">
    <name type="scientific">Alcidodes juglans</name>
    <dbReference type="NCBI Taxonomy" id="2530216"/>
    <lineage>
        <taxon>Eukaryota</taxon>
        <taxon>Metazoa</taxon>
        <taxon>Ecdysozoa</taxon>
        <taxon>Arthropoda</taxon>
        <taxon>Hexapoda</taxon>
        <taxon>Insecta</taxon>
        <taxon>Pterygota</taxon>
        <taxon>Neoptera</taxon>
        <taxon>Endopterygota</taxon>
        <taxon>Coleoptera</taxon>
        <taxon>Polyphaga</taxon>
        <taxon>Cucujiformia</taxon>
        <taxon>Curculionidae</taxon>
        <taxon>Molytinae</taxon>
        <taxon>Mecysolobini</taxon>
        <taxon>Alcidodes</taxon>
    </lineage>
</organism>
<reference evidence="17" key="1">
    <citation type="journal article" date="2019" name="Mitochondrial DNA Part B Resour">
        <title>The complete mitochondrial genome of a walnut weevil, Alcidodes juglans Chao (Coleoptera: Curculionidae).</title>
        <authorList>
            <person name="Xu K."/>
            <person name="Chen X."/>
            <person name="Xu L."/>
            <person name="Yang W."/>
            <person name="Wang Y."/>
            <person name="Li C."/>
        </authorList>
    </citation>
    <scope>NUCLEOTIDE SEQUENCE</scope>
</reference>
<evidence type="ECO:0000256" key="2">
    <source>
        <dbReference type="ARBA" id="ARBA00005698"/>
    </source>
</evidence>
<evidence type="ECO:0000256" key="5">
    <source>
        <dbReference type="ARBA" id="ARBA00022448"/>
    </source>
</evidence>
<keyword evidence="8" id="KW-1278">Translocase</keyword>
<evidence type="ECO:0000256" key="3">
    <source>
        <dbReference type="ARBA" id="ARBA00012944"/>
    </source>
</evidence>
<dbReference type="RefSeq" id="YP_009590301.1">
    <property type="nucleotide sequence ID" value="NC_041669.1"/>
</dbReference>
<dbReference type="PANTHER" id="PTHR11435:SF1">
    <property type="entry name" value="NADH-UBIQUINONE OXIDOREDUCTASE CHAIN 6"/>
    <property type="match status" value="1"/>
</dbReference>
<gene>
    <name evidence="17" type="primary">ND6</name>
</gene>
<keyword evidence="11" id="KW-0520">NAD</keyword>
<evidence type="ECO:0000256" key="14">
    <source>
        <dbReference type="ARBA" id="ARBA00031019"/>
    </source>
</evidence>
<evidence type="ECO:0000256" key="12">
    <source>
        <dbReference type="ARBA" id="ARBA00023128"/>
    </source>
</evidence>
<comment type="subcellular location">
    <subcellularLocation>
        <location evidence="1">Mitochondrion membrane</location>
        <topology evidence="1">Multi-pass membrane protein</topology>
    </subcellularLocation>
</comment>
<evidence type="ECO:0000256" key="1">
    <source>
        <dbReference type="ARBA" id="ARBA00004225"/>
    </source>
</evidence>
<dbReference type="GO" id="GO:0008137">
    <property type="term" value="F:NADH dehydrogenase (ubiquinone) activity"/>
    <property type="evidence" value="ECO:0007669"/>
    <property type="project" value="UniProtKB-EC"/>
</dbReference>
<keyword evidence="9" id="KW-0249">Electron transport</keyword>
<dbReference type="AlphaFoldDB" id="A0A482DSX1"/>
<evidence type="ECO:0000256" key="6">
    <source>
        <dbReference type="ARBA" id="ARBA00022660"/>
    </source>
</evidence>
<evidence type="ECO:0000256" key="7">
    <source>
        <dbReference type="ARBA" id="ARBA00022692"/>
    </source>
</evidence>
<evidence type="ECO:0000256" key="15">
    <source>
        <dbReference type="ARBA" id="ARBA00049551"/>
    </source>
</evidence>
<comment type="catalytic activity">
    <reaction evidence="15">
        <text>a ubiquinone + NADH + 5 H(+)(in) = a ubiquinol + NAD(+) + 4 H(+)(out)</text>
        <dbReference type="Rhea" id="RHEA:29091"/>
        <dbReference type="Rhea" id="RHEA-COMP:9565"/>
        <dbReference type="Rhea" id="RHEA-COMP:9566"/>
        <dbReference type="ChEBI" id="CHEBI:15378"/>
        <dbReference type="ChEBI" id="CHEBI:16389"/>
        <dbReference type="ChEBI" id="CHEBI:17976"/>
        <dbReference type="ChEBI" id="CHEBI:57540"/>
        <dbReference type="ChEBI" id="CHEBI:57945"/>
        <dbReference type="EC" id="7.1.1.2"/>
    </reaction>
</comment>
<dbReference type="GeneID" id="39722845"/>
<evidence type="ECO:0000256" key="16">
    <source>
        <dbReference type="SAM" id="Phobius"/>
    </source>
</evidence>
<feature type="transmembrane region" description="Helical" evidence="16">
    <location>
        <begin position="138"/>
        <end position="158"/>
    </location>
</feature>
<keyword evidence="12 17" id="KW-0496">Mitochondrion</keyword>
<name>A0A482DSX1_9CUCU</name>
<dbReference type="EC" id="7.1.1.2" evidence="3"/>
<evidence type="ECO:0000256" key="8">
    <source>
        <dbReference type="ARBA" id="ARBA00022967"/>
    </source>
</evidence>
<evidence type="ECO:0000256" key="4">
    <source>
        <dbReference type="ARBA" id="ARBA00021095"/>
    </source>
</evidence>
<evidence type="ECO:0000313" key="17">
    <source>
        <dbReference type="EMBL" id="QBM10388.1"/>
    </source>
</evidence>